<feature type="transmembrane region" description="Helical" evidence="6">
    <location>
        <begin position="304"/>
        <end position="323"/>
    </location>
</feature>
<name>A0A096ALM3_9FIRM</name>
<feature type="transmembrane region" description="Helical" evidence="6">
    <location>
        <begin position="117"/>
        <end position="140"/>
    </location>
</feature>
<proteinExistence type="inferred from homology"/>
<dbReference type="PANTHER" id="PTHR37693:SF1">
    <property type="entry name" value="INTEGRAL MEMBRANE PROTEIN"/>
    <property type="match status" value="1"/>
</dbReference>
<keyword evidence="4 6" id="KW-1133">Transmembrane helix</keyword>
<comment type="catalytic activity">
    <reaction evidence="6">
        <text>L-lysyl-tRNA(Lys) + a 1,2-diacyl-sn-glycero-3-phospho-(1'-sn-glycerol) = a 1,2-diacyl-sn-glycero-3-phospho-1'-(3'-O-L-lysyl)-sn-glycerol + tRNA(Lys)</text>
        <dbReference type="Rhea" id="RHEA:10668"/>
        <dbReference type="Rhea" id="RHEA-COMP:9696"/>
        <dbReference type="Rhea" id="RHEA-COMP:9697"/>
        <dbReference type="ChEBI" id="CHEBI:64716"/>
        <dbReference type="ChEBI" id="CHEBI:75792"/>
        <dbReference type="ChEBI" id="CHEBI:78442"/>
        <dbReference type="ChEBI" id="CHEBI:78529"/>
        <dbReference type="EC" id="2.3.2.3"/>
    </reaction>
</comment>
<gene>
    <name evidence="6" type="primary">mprF</name>
    <name evidence="7" type="ORF">HMPREF0872_02515</name>
</gene>
<evidence type="ECO:0000313" key="8">
    <source>
        <dbReference type="Proteomes" id="UP000029628"/>
    </source>
</evidence>
<keyword evidence="6" id="KW-0443">Lipid metabolism</keyword>
<dbReference type="GO" id="GO:0046677">
    <property type="term" value="P:response to antibiotic"/>
    <property type="evidence" value="ECO:0007669"/>
    <property type="project" value="UniProtKB-KW"/>
</dbReference>
<organism evidence="7 8">
    <name type="scientific">Veillonella montpellierensis DNF00314</name>
    <dbReference type="NCBI Taxonomy" id="1401067"/>
    <lineage>
        <taxon>Bacteria</taxon>
        <taxon>Bacillati</taxon>
        <taxon>Bacillota</taxon>
        <taxon>Negativicutes</taxon>
        <taxon>Veillonellales</taxon>
        <taxon>Veillonellaceae</taxon>
        <taxon>Veillonella</taxon>
    </lineage>
</organism>
<protein>
    <recommendedName>
        <fullName evidence="6">Phosphatidylglycerol lysyltransferase</fullName>
        <ecNumber evidence="6">2.3.2.3</ecNumber>
    </recommendedName>
    <alternativeName>
        <fullName evidence="6">Lysylphosphatidylglycerol synthase</fullName>
    </alternativeName>
</protein>
<dbReference type="GO" id="GO:0005886">
    <property type="term" value="C:plasma membrane"/>
    <property type="evidence" value="ECO:0007669"/>
    <property type="project" value="UniProtKB-SubCell"/>
</dbReference>
<keyword evidence="2" id="KW-1003">Cell membrane</keyword>
<keyword evidence="8" id="KW-1185">Reference proteome</keyword>
<dbReference type="EC" id="2.3.2.3" evidence="6"/>
<dbReference type="EMBL" id="JRNT01000006">
    <property type="protein sequence ID" value="KGF47983.1"/>
    <property type="molecule type" value="Genomic_DNA"/>
</dbReference>
<reference evidence="7 8" key="1">
    <citation type="submission" date="2014-07" db="EMBL/GenBank/DDBJ databases">
        <authorList>
            <person name="McCorrison J."/>
            <person name="Sanka R."/>
            <person name="Torralba M."/>
            <person name="Gillis M."/>
            <person name="Haft D.H."/>
            <person name="Methe B."/>
            <person name="Sutton G."/>
            <person name="Nelson K.E."/>
        </authorList>
    </citation>
    <scope>NUCLEOTIDE SEQUENCE [LARGE SCALE GENOMIC DNA]</scope>
    <source>
        <strain evidence="7 8">DNF00314</strain>
    </source>
</reference>
<evidence type="ECO:0000256" key="2">
    <source>
        <dbReference type="ARBA" id="ARBA00022475"/>
    </source>
</evidence>
<comment type="function">
    <text evidence="6">Catalyzes the transfer of a lysyl group from L-lysyl-tRNA(Lys) to membrane-bound phosphatidylglycerol (PG), which produces lysylphosphatidylglycerol (LPG), a major component of the bacterial membrane with a positive net charge. LPG synthesis contributes to bacterial virulence as it is involved in the resistance mechanism against cationic antimicrobial peptides (CAMP) produces by the host's immune system (defensins, cathelicidins) and by the competing microorganisms.</text>
</comment>
<evidence type="ECO:0000313" key="7">
    <source>
        <dbReference type="EMBL" id="KGF47983.1"/>
    </source>
</evidence>
<dbReference type="eggNOG" id="COG0392">
    <property type="taxonomic scope" value="Bacteria"/>
</dbReference>
<comment type="caution">
    <text evidence="7">The sequence shown here is derived from an EMBL/GenBank/DDBJ whole genome shotgun (WGS) entry which is preliminary data.</text>
</comment>
<dbReference type="PROSITE" id="PS51257">
    <property type="entry name" value="PROKAR_LIPOPROTEIN"/>
    <property type="match status" value="1"/>
</dbReference>
<dbReference type="AlphaFoldDB" id="A0A096ALM3"/>
<evidence type="ECO:0000256" key="3">
    <source>
        <dbReference type="ARBA" id="ARBA00022692"/>
    </source>
</evidence>
<evidence type="ECO:0000256" key="5">
    <source>
        <dbReference type="ARBA" id="ARBA00023136"/>
    </source>
</evidence>
<dbReference type="Proteomes" id="UP000029628">
    <property type="component" value="Unassembled WGS sequence"/>
</dbReference>
<comment type="similarity">
    <text evidence="6">Belongs to the LPG synthase family.</text>
</comment>
<feature type="transmembrane region" description="Helical" evidence="6">
    <location>
        <begin position="6"/>
        <end position="26"/>
    </location>
</feature>
<evidence type="ECO:0000256" key="1">
    <source>
        <dbReference type="ARBA" id="ARBA00004651"/>
    </source>
</evidence>
<dbReference type="GO" id="GO:0050071">
    <property type="term" value="F:phosphatidylglycerol lysyltransferase activity"/>
    <property type="evidence" value="ECO:0007669"/>
    <property type="project" value="UniProtKB-EC"/>
</dbReference>
<sequence>MNKLLKRGLILGSVLIVISCITIYCTVDIKALTMLSTFNMESILLAVIALSIGMYFDGLRLQKLVRIGGYHLPIKAVLRVIFGNYFMALLTPGASGGAVAQVLILKSYGVPIAKATPIVLIRTIFSILFLIIMMPFIFLHDTMTIPYISKDMLWKLSLLLVLCVCMGIYFLKTELCKRLVYRLARYIKKDNPNTWLIKLEEINSGFALLYEHPIQSFIVFIESGISLLCLYCIAPALMWAFSTTTLPVVTILERMILLNLILYFAPTPGGTGIAEGLFVFLLASFVPDGTIGLIAVGWRVIAEYIPFFIGMYAVLTLYGKQFVAGTVTTSDKL</sequence>
<dbReference type="Pfam" id="PF03706">
    <property type="entry name" value="LPG_synthase_TM"/>
    <property type="match status" value="1"/>
</dbReference>
<dbReference type="NCBIfam" id="TIGR00374">
    <property type="entry name" value="flippase-like domain"/>
    <property type="match status" value="1"/>
</dbReference>
<feature type="transmembrane region" description="Helical" evidence="6">
    <location>
        <begin position="76"/>
        <end position="105"/>
    </location>
</feature>
<feature type="transmembrane region" description="Helical" evidence="6">
    <location>
        <begin position="38"/>
        <end position="56"/>
    </location>
</feature>
<keyword evidence="5 6" id="KW-0472">Membrane</keyword>
<keyword evidence="6" id="KW-0046">Antibiotic resistance</keyword>
<keyword evidence="6" id="KW-0808">Transferase</keyword>
<feature type="transmembrane region" description="Helical" evidence="6">
    <location>
        <begin position="217"/>
        <end position="240"/>
    </location>
</feature>
<dbReference type="RefSeq" id="WP_038151541.1">
    <property type="nucleotide sequence ID" value="NZ_JRNT01000006.1"/>
</dbReference>
<dbReference type="GO" id="GO:0006629">
    <property type="term" value="P:lipid metabolic process"/>
    <property type="evidence" value="ECO:0007669"/>
    <property type="project" value="UniProtKB-KW"/>
</dbReference>
<dbReference type="InterPro" id="IPR022791">
    <property type="entry name" value="L-PG_synthase/AglD"/>
</dbReference>
<evidence type="ECO:0000256" key="6">
    <source>
        <dbReference type="RuleBase" id="RU363042"/>
    </source>
</evidence>
<accession>A0A096ALM3</accession>
<dbReference type="PANTHER" id="PTHR37693">
    <property type="entry name" value="PHOSPHATIDYLGLYCEROL LYSYLTRANSFERASE"/>
    <property type="match status" value="1"/>
</dbReference>
<evidence type="ECO:0000256" key="4">
    <source>
        <dbReference type="ARBA" id="ARBA00022989"/>
    </source>
</evidence>
<keyword evidence="3 6" id="KW-0812">Transmembrane</keyword>
<comment type="subcellular location">
    <subcellularLocation>
        <location evidence="1 6">Cell membrane</location>
        <topology evidence="1 6">Multi-pass membrane protein</topology>
    </subcellularLocation>
</comment>
<feature type="transmembrane region" description="Helical" evidence="6">
    <location>
        <begin position="152"/>
        <end position="171"/>
    </location>
</feature>